<dbReference type="EMBL" id="CP002059">
    <property type="protein sequence ID" value="ADI63055.1"/>
    <property type="molecule type" value="Genomic_DNA"/>
</dbReference>
<evidence type="ECO:0000313" key="3">
    <source>
        <dbReference type="Proteomes" id="UP000001511"/>
    </source>
</evidence>
<keyword evidence="3" id="KW-1185">Reference proteome</keyword>
<dbReference type="Gene3D" id="3.90.1300.10">
    <property type="entry name" value="Amidase signature (AS) domain"/>
    <property type="match status" value="1"/>
</dbReference>
<protein>
    <submittedName>
        <fullName evidence="2">Amidase</fullName>
    </submittedName>
</protein>
<dbReference type="SUPFAM" id="SSF75304">
    <property type="entry name" value="Amidase signature (AS) enzymes"/>
    <property type="match status" value="1"/>
</dbReference>
<evidence type="ECO:0000313" key="2">
    <source>
        <dbReference type="EMBL" id="ADI63055.1"/>
    </source>
</evidence>
<evidence type="ECO:0000259" key="1">
    <source>
        <dbReference type="Pfam" id="PF01425"/>
    </source>
</evidence>
<proteinExistence type="predicted"/>
<gene>
    <name evidence="2" type="ordered locus">Aazo_0555</name>
</gene>
<dbReference type="InterPro" id="IPR036928">
    <property type="entry name" value="AS_sf"/>
</dbReference>
<reference evidence="2 3" key="1">
    <citation type="journal article" date="2010" name="PLoS ONE">
        <title>Genome erosion in a nitrogen-fixing vertically transmitted endosymbiotic multicellular cyanobacterium.</title>
        <authorList>
            <person name="Ran L."/>
            <person name="Larsson J."/>
            <person name="Vigil-Stenman T."/>
            <person name="Nylander J.A."/>
            <person name="Ininbergs K."/>
            <person name="Zheng W.W."/>
            <person name="Lapidus A."/>
            <person name="Lowry S."/>
            <person name="Haselkorn R."/>
            <person name="Bergman B."/>
        </authorList>
    </citation>
    <scope>NUCLEOTIDE SEQUENCE [LARGE SCALE GENOMIC DNA]</scope>
    <source>
        <strain evidence="2 3">0708</strain>
    </source>
</reference>
<name>D7E0E6_NOSA0</name>
<dbReference type="KEGG" id="naz:Aazo_0555"/>
<dbReference type="PANTHER" id="PTHR43372:SF4">
    <property type="entry name" value="FATTY-ACID AMIDE HYDROLASE 2"/>
    <property type="match status" value="1"/>
</dbReference>
<dbReference type="STRING" id="551115.Aazo_0555"/>
<dbReference type="eggNOG" id="COG0154">
    <property type="taxonomic scope" value="Bacteria"/>
</dbReference>
<dbReference type="InterPro" id="IPR052739">
    <property type="entry name" value="FAAH2"/>
</dbReference>
<dbReference type="GO" id="GO:0012505">
    <property type="term" value="C:endomembrane system"/>
    <property type="evidence" value="ECO:0007669"/>
    <property type="project" value="TreeGrafter"/>
</dbReference>
<dbReference type="PANTHER" id="PTHR43372">
    <property type="entry name" value="FATTY-ACID AMIDE HYDROLASE"/>
    <property type="match status" value="1"/>
</dbReference>
<dbReference type="HOGENOM" id="CLU_2524238_0_0_3"/>
<dbReference type="OrthoDB" id="9811471at2"/>
<accession>D7E0E6</accession>
<organism evidence="2 3">
    <name type="scientific">Nostoc azollae (strain 0708)</name>
    <name type="common">Anabaena azollae (strain 0708)</name>
    <dbReference type="NCBI Taxonomy" id="551115"/>
    <lineage>
        <taxon>Bacteria</taxon>
        <taxon>Bacillati</taxon>
        <taxon>Cyanobacteriota</taxon>
        <taxon>Cyanophyceae</taxon>
        <taxon>Nostocales</taxon>
        <taxon>Nostocaceae</taxon>
        <taxon>Trichormus</taxon>
    </lineage>
</organism>
<sequence length="84" mass="8959">MNDAVSVAKNILSGKVSAVEVTQAALSKIPTKDNELNCFTDIAVETALQDAAHIDQNIAKGKSPRVLAGVPFAVKNSFNKYNRT</sequence>
<dbReference type="AlphaFoldDB" id="D7E0E6"/>
<feature type="domain" description="Amidase" evidence="1">
    <location>
        <begin position="20"/>
        <end position="78"/>
    </location>
</feature>
<dbReference type="Proteomes" id="UP000001511">
    <property type="component" value="Chromosome"/>
</dbReference>
<dbReference type="Pfam" id="PF01425">
    <property type="entry name" value="Amidase"/>
    <property type="match status" value="1"/>
</dbReference>
<dbReference type="InterPro" id="IPR023631">
    <property type="entry name" value="Amidase_dom"/>
</dbReference>